<evidence type="ECO:0000313" key="8">
    <source>
        <dbReference type="Proteomes" id="UP000539111"/>
    </source>
</evidence>
<dbReference type="Pfam" id="PF12698">
    <property type="entry name" value="ABC2_membrane_3"/>
    <property type="match status" value="1"/>
</dbReference>
<accession>A0A7Z0D2B0</accession>
<dbReference type="Proteomes" id="UP000539111">
    <property type="component" value="Unassembled WGS sequence"/>
</dbReference>
<dbReference type="GO" id="GO:0140359">
    <property type="term" value="F:ABC-type transporter activity"/>
    <property type="evidence" value="ECO:0007669"/>
    <property type="project" value="InterPro"/>
</dbReference>
<keyword evidence="2 5" id="KW-0812">Transmembrane</keyword>
<reference evidence="7 8" key="1">
    <citation type="submission" date="2020-07" db="EMBL/GenBank/DDBJ databases">
        <title>Sequencing the genomes of 1000 actinobacteria strains.</title>
        <authorList>
            <person name="Klenk H.-P."/>
        </authorList>
    </citation>
    <scope>NUCLEOTIDE SEQUENCE [LARGE SCALE GENOMIC DNA]</scope>
    <source>
        <strain evidence="7 8">DSM 26341</strain>
    </source>
</reference>
<dbReference type="InterPro" id="IPR013525">
    <property type="entry name" value="ABC2_TM"/>
</dbReference>
<dbReference type="PANTHER" id="PTHR37305:SF1">
    <property type="entry name" value="MEMBRANE PROTEIN"/>
    <property type="match status" value="1"/>
</dbReference>
<organism evidence="7 8">
    <name type="scientific">Spelaeicoccus albus</name>
    <dbReference type="NCBI Taxonomy" id="1280376"/>
    <lineage>
        <taxon>Bacteria</taxon>
        <taxon>Bacillati</taxon>
        <taxon>Actinomycetota</taxon>
        <taxon>Actinomycetes</taxon>
        <taxon>Micrococcales</taxon>
        <taxon>Brevibacteriaceae</taxon>
        <taxon>Spelaeicoccus</taxon>
    </lineage>
</organism>
<evidence type="ECO:0000259" key="6">
    <source>
        <dbReference type="Pfam" id="PF12698"/>
    </source>
</evidence>
<gene>
    <name evidence="7" type="ORF">BJY26_001867</name>
</gene>
<feature type="transmembrane region" description="Helical" evidence="5">
    <location>
        <begin position="33"/>
        <end position="54"/>
    </location>
</feature>
<sequence length="267" mass="27770">MSHAVTAKDAKGVNFARLVRSEYIKLRTLRSTWVLLIVTVVILVGISALFAFAGHQSAGSKGAIPESTLHTAPVTGLTFGQLIVASFGAVMIGGEYASGMIRSTMTAAPKRLSALLAKVLVLAVTALVLGIVAGVAGWAVAQPILASKNLDFAFTTDGVPGIIAGLGLYLMCAALMGMAIGFLLRNSAGAIVTTLALLLIVPIIFQLIPLDAINNMSPYLPSQAGQEMTQISTSGDKFNQWQGGLIMGAWAFVLLVAASIRLKSSDV</sequence>
<dbReference type="PANTHER" id="PTHR37305">
    <property type="entry name" value="INTEGRAL MEMBRANE PROTEIN-RELATED"/>
    <property type="match status" value="1"/>
</dbReference>
<dbReference type="AlphaFoldDB" id="A0A7Z0D2B0"/>
<dbReference type="EMBL" id="JACBZP010000001">
    <property type="protein sequence ID" value="NYI67561.1"/>
    <property type="molecule type" value="Genomic_DNA"/>
</dbReference>
<keyword evidence="4 5" id="KW-0472">Membrane</keyword>
<evidence type="ECO:0000256" key="3">
    <source>
        <dbReference type="ARBA" id="ARBA00022989"/>
    </source>
</evidence>
<feature type="domain" description="ABC-2 type transporter transmembrane" evidence="6">
    <location>
        <begin position="78"/>
        <end position="259"/>
    </location>
</feature>
<keyword evidence="3 5" id="KW-1133">Transmembrane helix</keyword>
<proteinExistence type="predicted"/>
<keyword evidence="8" id="KW-1185">Reference proteome</keyword>
<feature type="transmembrane region" description="Helical" evidence="5">
    <location>
        <begin position="115"/>
        <end position="141"/>
    </location>
</feature>
<comment type="caution">
    <text evidence="7">The sequence shown here is derived from an EMBL/GenBank/DDBJ whole genome shotgun (WGS) entry which is preliminary data.</text>
</comment>
<evidence type="ECO:0000256" key="4">
    <source>
        <dbReference type="ARBA" id="ARBA00023136"/>
    </source>
</evidence>
<feature type="transmembrane region" description="Helical" evidence="5">
    <location>
        <begin position="161"/>
        <end position="183"/>
    </location>
</feature>
<evidence type="ECO:0000256" key="1">
    <source>
        <dbReference type="ARBA" id="ARBA00004141"/>
    </source>
</evidence>
<dbReference type="RefSeq" id="WP_179427604.1">
    <property type="nucleotide sequence ID" value="NZ_JACBZP010000001.1"/>
</dbReference>
<feature type="transmembrane region" description="Helical" evidence="5">
    <location>
        <begin position="74"/>
        <end position="94"/>
    </location>
</feature>
<dbReference type="GO" id="GO:0005886">
    <property type="term" value="C:plasma membrane"/>
    <property type="evidence" value="ECO:0007669"/>
    <property type="project" value="UniProtKB-SubCell"/>
</dbReference>
<name>A0A7Z0D2B0_9MICO</name>
<evidence type="ECO:0000256" key="2">
    <source>
        <dbReference type="ARBA" id="ARBA00022692"/>
    </source>
</evidence>
<evidence type="ECO:0000313" key="7">
    <source>
        <dbReference type="EMBL" id="NYI67561.1"/>
    </source>
</evidence>
<comment type="subcellular location">
    <subcellularLocation>
        <location evidence="1">Membrane</location>
        <topology evidence="1">Multi-pass membrane protein</topology>
    </subcellularLocation>
</comment>
<protein>
    <submittedName>
        <fullName evidence="7">ABC-type transport system involved in multi-copper enzyme maturation permease subunit</fullName>
    </submittedName>
</protein>
<evidence type="ECO:0000256" key="5">
    <source>
        <dbReference type="SAM" id="Phobius"/>
    </source>
</evidence>
<feature type="transmembrane region" description="Helical" evidence="5">
    <location>
        <begin position="190"/>
        <end position="208"/>
    </location>
</feature>
<feature type="transmembrane region" description="Helical" evidence="5">
    <location>
        <begin position="241"/>
        <end position="262"/>
    </location>
</feature>